<feature type="compositionally biased region" description="Basic and acidic residues" evidence="1">
    <location>
        <begin position="406"/>
        <end position="419"/>
    </location>
</feature>
<feature type="compositionally biased region" description="Basic and acidic residues" evidence="1">
    <location>
        <begin position="191"/>
        <end position="200"/>
    </location>
</feature>
<dbReference type="EMBL" id="MU864351">
    <property type="protein sequence ID" value="KAK4193514.1"/>
    <property type="molecule type" value="Genomic_DNA"/>
</dbReference>
<gene>
    <name evidence="2" type="ORF">QBC35DRAFT_108705</name>
</gene>
<proteinExistence type="predicted"/>
<evidence type="ECO:0000256" key="1">
    <source>
        <dbReference type="SAM" id="MobiDB-lite"/>
    </source>
</evidence>
<dbReference type="Proteomes" id="UP001302126">
    <property type="component" value="Unassembled WGS sequence"/>
</dbReference>
<feature type="compositionally biased region" description="Polar residues" evidence="1">
    <location>
        <begin position="522"/>
        <end position="546"/>
    </location>
</feature>
<feature type="compositionally biased region" description="Polar residues" evidence="1">
    <location>
        <begin position="466"/>
        <end position="483"/>
    </location>
</feature>
<organism evidence="2 3">
    <name type="scientific">Podospora australis</name>
    <dbReference type="NCBI Taxonomy" id="1536484"/>
    <lineage>
        <taxon>Eukaryota</taxon>
        <taxon>Fungi</taxon>
        <taxon>Dikarya</taxon>
        <taxon>Ascomycota</taxon>
        <taxon>Pezizomycotina</taxon>
        <taxon>Sordariomycetes</taxon>
        <taxon>Sordariomycetidae</taxon>
        <taxon>Sordariales</taxon>
        <taxon>Podosporaceae</taxon>
        <taxon>Podospora</taxon>
    </lineage>
</organism>
<protein>
    <submittedName>
        <fullName evidence="2">Uncharacterized protein</fullName>
    </submittedName>
</protein>
<comment type="caution">
    <text evidence="2">The sequence shown here is derived from an EMBL/GenBank/DDBJ whole genome shotgun (WGS) entry which is preliminary data.</text>
</comment>
<feature type="compositionally biased region" description="Basic and acidic residues" evidence="1">
    <location>
        <begin position="162"/>
        <end position="178"/>
    </location>
</feature>
<feature type="compositionally biased region" description="Basic and acidic residues" evidence="1">
    <location>
        <begin position="563"/>
        <end position="590"/>
    </location>
</feature>
<sequence>MAPITKNNESETRDVNNGFATANVSIVSPALNEGVHTKLPKSFKLSVSTPGSQNFGRTLSLSTSDRLRSGEQQLQTIIESRRKALFLYRAHRNPEKALNLFLLRRHYWRSTRRPTPTMDSASWITHLRESQAESSSDEDFNTIPKKQLQSDEKTNGTKRKRQESVSDPKVAAQEEKSAANDITHLVKKAKKATESGDSKRSATVPKDSSPAKPLAGNDKKAANDAEKPLVNGDKKLVANGEKKSILNGDKKLVISDEKKTLPNGDKKVAVNSETSSAVNGEKTPSKARITDQDASKPSAKPPTATSVSQQKPVEKMAYHELRVHEMLTNPLDYDDCVFDSRKPPSKWQSRQLKSFPKKFTPPAGALMSGALGPAVKSVEDNKSSAGNKRPAGEDFSKAARKRAHQQRVDEEVKSLRESSRSNSETDGERNRSRVNGKIGTKGKQPNGMAPINNRRMKKQQVRLNRKQYNTGSHYSEVPGSSVQRDALDDMLMSGGAGLSATKGGDGHTANQAYDADGEDDASNLTGNNRHDSMGQNRSGEHSTGQSPHFKYEKRTAPSLATGELKDRMKADDRADAQEPPRKLKSKDSMKVIDTADAQGASHKRKHKNNIKTKDTTDTQEPPPKRIRFRDAMK</sequence>
<evidence type="ECO:0000313" key="2">
    <source>
        <dbReference type="EMBL" id="KAK4193514.1"/>
    </source>
</evidence>
<feature type="region of interest" description="Disordered" evidence="1">
    <location>
        <begin position="129"/>
        <end position="316"/>
    </location>
</feature>
<feature type="compositionally biased region" description="Basic residues" evidence="1">
    <location>
        <begin position="601"/>
        <end position="610"/>
    </location>
</feature>
<reference evidence="2" key="2">
    <citation type="submission" date="2023-05" db="EMBL/GenBank/DDBJ databases">
        <authorList>
            <consortium name="Lawrence Berkeley National Laboratory"/>
            <person name="Steindorff A."/>
            <person name="Hensen N."/>
            <person name="Bonometti L."/>
            <person name="Westerberg I."/>
            <person name="Brannstrom I.O."/>
            <person name="Guillou S."/>
            <person name="Cros-Aarteil S."/>
            <person name="Calhoun S."/>
            <person name="Haridas S."/>
            <person name="Kuo A."/>
            <person name="Mondo S."/>
            <person name="Pangilinan J."/>
            <person name="Riley R."/>
            <person name="Labutti K."/>
            <person name="Andreopoulos B."/>
            <person name="Lipzen A."/>
            <person name="Chen C."/>
            <person name="Yanf M."/>
            <person name="Daum C."/>
            <person name="Ng V."/>
            <person name="Clum A."/>
            <person name="Ohm R."/>
            <person name="Martin F."/>
            <person name="Silar P."/>
            <person name="Natvig D."/>
            <person name="Lalanne C."/>
            <person name="Gautier V."/>
            <person name="Ament-Velasquez S.L."/>
            <person name="Kruys A."/>
            <person name="Hutchinson M.I."/>
            <person name="Powell A.J."/>
            <person name="Barry K."/>
            <person name="Miller A.N."/>
            <person name="Grigoriev I.V."/>
            <person name="Debuchy R."/>
            <person name="Gladieux P."/>
            <person name="Thoren M.H."/>
            <person name="Johannesson H."/>
        </authorList>
    </citation>
    <scope>NUCLEOTIDE SEQUENCE</scope>
    <source>
        <strain evidence="2">PSN309</strain>
    </source>
</reference>
<accession>A0AAN6X452</accession>
<feature type="region of interest" description="Disordered" evidence="1">
    <location>
        <begin position="333"/>
        <end position="633"/>
    </location>
</feature>
<dbReference type="AlphaFoldDB" id="A0AAN6X452"/>
<evidence type="ECO:0000313" key="3">
    <source>
        <dbReference type="Proteomes" id="UP001302126"/>
    </source>
</evidence>
<name>A0AAN6X452_9PEZI</name>
<reference evidence="2" key="1">
    <citation type="journal article" date="2023" name="Mol. Phylogenet. Evol.">
        <title>Genome-scale phylogeny and comparative genomics of the fungal order Sordariales.</title>
        <authorList>
            <person name="Hensen N."/>
            <person name="Bonometti L."/>
            <person name="Westerberg I."/>
            <person name="Brannstrom I.O."/>
            <person name="Guillou S."/>
            <person name="Cros-Aarteil S."/>
            <person name="Calhoun S."/>
            <person name="Haridas S."/>
            <person name="Kuo A."/>
            <person name="Mondo S."/>
            <person name="Pangilinan J."/>
            <person name="Riley R."/>
            <person name="LaButti K."/>
            <person name="Andreopoulos B."/>
            <person name="Lipzen A."/>
            <person name="Chen C."/>
            <person name="Yan M."/>
            <person name="Daum C."/>
            <person name="Ng V."/>
            <person name="Clum A."/>
            <person name="Steindorff A."/>
            <person name="Ohm R.A."/>
            <person name="Martin F."/>
            <person name="Silar P."/>
            <person name="Natvig D.O."/>
            <person name="Lalanne C."/>
            <person name="Gautier V."/>
            <person name="Ament-Velasquez S.L."/>
            <person name="Kruys A."/>
            <person name="Hutchinson M.I."/>
            <person name="Powell A.J."/>
            <person name="Barry K."/>
            <person name="Miller A.N."/>
            <person name="Grigoriev I.V."/>
            <person name="Debuchy R."/>
            <person name="Gladieux P."/>
            <person name="Hiltunen Thoren M."/>
            <person name="Johannesson H."/>
        </authorList>
    </citation>
    <scope>NUCLEOTIDE SEQUENCE</scope>
    <source>
        <strain evidence="2">PSN309</strain>
    </source>
</reference>
<feature type="compositionally biased region" description="Basic residues" evidence="1">
    <location>
        <begin position="454"/>
        <end position="465"/>
    </location>
</feature>
<keyword evidence="3" id="KW-1185">Reference proteome</keyword>
<feature type="compositionally biased region" description="Basic and acidic residues" evidence="1">
    <location>
        <begin position="217"/>
        <end position="268"/>
    </location>
</feature>